<feature type="domain" description="Glycosyl-hydrolase family 116 N-terminal" evidence="3">
    <location>
        <begin position="61"/>
        <end position="358"/>
    </location>
</feature>
<dbReference type="InterPro" id="IPR008928">
    <property type="entry name" value="6-hairpin_glycosidase_sf"/>
</dbReference>
<name>A0A5C4SJ76_9FLAO</name>
<evidence type="ECO:0000259" key="2">
    <source>
        <dbReference type="Pfam" id="PF04685"/>
    </source>
</evidence>
<accession>A0A5C4SJ76</accession>
<keyword evidence="5" id="KW-1185">Reference proteome</keyword>
<dbReference type="PANTHER" id="PTHR12654">
    <property type="entry name" value="BILE ACID BETA-GLUCOSIDASE-RELATED"/>
    <property type="match status" value="1"/>
</dbReference>
<evidence type="ECO:0000256" key="1">
    <source>
        <dbReference type="SAM" id="SignalP"/>
    </source>
</evidence>
<evidence type="ECO:0000313" key="5">
    <source>
        <dbReference type="Proteomes" id="UP000308713"/>
    </source>
</evidence>
<proteinExistence type="predicted"/>
<organism evidence="4 5">
    <name type="scientific">Allotamlana fucoidanivorans</name>
    <dbReference type="NCBI Taxonomy" id="2583814"/>
    <lineage>
        <taxon>Bacteria</taxon>
        <taxon>Pseudomonadati</taxon>
        <taxon>Bacteroidota</taxon>
        <taxon>Flavobacteriia</taxon>
        <taxon>Flavobacteriales</taxon>
        <taxon>Flavobacteriaceae</taxon>
        <taxon>Allotamlana</taxon>
    </lineage>
</organism>
<keyword evidence="1" id="KW-0732">Signal</keyword>
<feature type="signal peptide" evidence="1">
    <location>
        <begin position="1"/>
        <end position="20"/>
    </location>
</feature>
<dbReference type="PANTHER" id="PTHR12654:SF4">
    <property type="entry name" value="PB1 DOMAIN-CONTAINING PROTEIN"/>
    <property type="match status" value="1"/>
</dbReference>
<dbReference type="Pfam" id="PF12215">
    <property type="entry name" value="Glyco_hydr_116N"/>
    <property type="match status" value="1"/>
</dbReference>
<reference evidence="4 5" key="1">
    <citation type="submission" date="2019-05" db="EMBL/GenBank/DDBJ databases">
        <title>Tamlana fucoidanivorans sp. nov., isolated from the surface of algae collected from Fujian province in China.</title>
        <authorList>
            <person name="Li J."/>
        </authorList>
    </citation>
    <scope>NUCLEOTIDE SEQUENCE [LARGE SCALE GENOMIC DNA]</scope>
    <source>
        <strain evidence="4 5">CW2-9</strain>
    </source>
</reference>
<gene>
    <name evidence="4" type="ORF">FGF67_11340</name>
</gene>
<feature type="domain" description="Glycosyl-hydrolase family 116 catalytic region" evidence="2">
    <location>
        <begin position="474"/>
        <end position="781"/>
    </location>
</feature>
<dbReference type="InterPro" id="IPR052566">
    <property type="entry name" value="Non-lysos_glucosylceramidase"/>
</dbReference>
<dbReference type="RefSeq" id="WP_139697828.1">
    <property type="nucleotide sequence ID" value="NZ_CP074074.1"/>
</dbReference>
<dbReference type="GO" id="GO:0008422">
    <property type="term" value="F:beta-glucosidase activity"/>
    <property type="evidence" value="ECO:0007669"/>
    <property type="project" value="TreeGrafter"/>
</dbReference>
<dbReference type="Pfam" id="PF04685">
    <property type="entry name" value="DUF608"/>
    <property type="match status" value="1"/>
</dbReference>
<comment type="caution">
    <text evidence="4">The sequence shown here is derived from an EMBL/GenBank/DDBJ whole genome shotgun (WGS) entry which is preliminary data.</text>
</comment>
<dbReference type="Gene3D" id="1.50.10.10">
    <property type="match status" value="1"/>
</dbReference>
<dbReference type="EMBL" id="VDCS01000010">
    <property type="protein sequence ID" value="TNJ43505.1"/>
    <property type="molecule type" value="Genomic_DNA"/>
</dbReference>
<evidence type="ECO:0000259" key="3">
    <source>
        <dbReference type="Pfam" id="PF12215"/>
    </source>
</evidence>
<protein>
    <recommendedName>
        <fullName evidence="6">Glycosyl-hydrolase family 116 catalytic region domain-containing protein</fullName>
    </recommendedName>
</protein>
<dbReference type="InterPro" id="IPR024462">
    <property type="entry name" value="GH116_N"/>
</dbReference>
<evidence type="ECO:0000313" key="4">
    <source>
        <dbReference type="EMBL" id="TNJ43505.1"/>
    </source>
</evidence>
<dbReference type="GO" id="GO:0005975">
    <property type="term" value="P:carbohydrate metabolic process"/>
    <property type="evidence" value="ECO:0007669"/>
    <property type="project" value="InterPro"/>
</dbReference>
<dbReference type="OrthoDB" id="1007311at2"/>
<sequence length="901" mass="101342">MIQKKYLFLVFSLLPLGLFAQHDKNDAYIPLEKNIDADWVKSLYEKGEQKVYKGAELKWIGMPCGGIGTGQVYITGDGELCFFESVYNQQQQPNAGHGLSTGYQYLYPQERVSKVKSSFSIAIKEEGKDATNYSLTSNDFNAIEFIGEYPLAKLKYEKTDEELPVEIRSEVFSPFVPLNVRSSANPVIVLKYALSNTSDKSVEININGILRNIHFPEKAKVEYRNSTLKSKGVSGISFEMKPLSSDSTLLKHPQLGGFTLSVLDTKAELLTDKDKGITATTTSKEPVTGSVGSSITLKPNQTKEITFLISWYFPNYYENGRRYKIASAEAPGWVGHIYNNWYNNSNDVAKYVAANFDDLYGKTKLFRESYNDNTLPYWLSNRITMPVSTLAAGNVAIWENGRFYAYEGVGFCMGTCGHVYNFVTAISKLFPELERSVRLLQDFNYSTAYSTSGRINFRGYLPNDPNVPHSYASDAQSGYVLKAYREHLMSPNNDFLDSIWEQVKGAIGYHIFKDGAEIGLEPNGVLEGEQTFWDPMWYGPNPYNNTLYLAALRAAEEMAIIQGEPELAARYHAIFKSGQKFMDEKMWNGEFYYHLYPVGFNGNVGVKNGFKLPEEIDDNARSYVKAFNEGRSGYFPGTACDAQQLFGQNWANQLGLGYILSPEKCKKAAKSIFKYNWTPDIATIYDFEKPNARVLAAKGEAAMINGGWSKEKPRSFENTHDKTNVWTGLEYEASCDMINEGLLDEALVSIRSIHDRYDGAKRNPWSEVEGSDHYSRAMHSWNILLAISGFTFDGPAGKLGFAPKLDPKNFKSFFSAAESWGNISQTIEGGTQTQIIELKYGKLRLKQMKFSLNEDLNKTTAQVFIGEKTVQASVKIDNSELIVIFDKEIILQQGQVLKVII</sequence>
<dbReference type="SUPFAM" id="SSF48208">
    <property type="entry name" value="Six-hairpin glycosidases"/>
    <property type="match status" value="1"/>
</dbReference>
<dbReference type="InterPro" id="IPR012341">
    <property type="entry name" value="6hp_glycosidase-like_sf"/>
</dbReference>
<dbReference type="InterPro" id="IPR006775">
    <property type="entry name" value="GH116_catalytic"/>
</dbReference>
<dbReference type="Proteomes" id="UP000308713">
    <property type="component" value="Unassembled WGS sequence"/>
</dbReference>
<dbReference type="AlphaFoldDB" id="A0A5C4SJ76"/>
<evidence type="ECO:0008006" key="6">
    <source>
        <dbReference type="Google" id="ProtNLM"/>
    </source>
</evidence>
<feature type="chain" id="PRO_5022896519" description="Glycosyl-hydrolase family 116 catalytic region domain-containing protein" evidence="1">
    <location>
        <begin position="21"/>
        <end position="901"/>
    </location>
</feature>